<evidence type="ECO:0000313" key="11">
    <source>
        <dbReference type="EMBL" id="SVA37301.1"/>
    </source>
</evidence>
<feature type="domain" description="Toprim" evidence="10">
    <location>
        <begin position="159"/>
        <end position="242"/>
    </location>
</feature>
<dbReference type="Pfam" id="PF01807">
    <property type="entry name" value="Zn_ribbon_DnaG"/>
    <property type="match status" value="1"/>
</dbReference>
<evidence type="ECO:0000256" key="8">
    <source>
        <dbReference type="ARBA" id="ARBA00022833"/>
    </source>
</evidence>
<dbReference type="PROSITE" id="PS50880">
    <property type="entry name" value="TOPRIM"/>
    <property type="match status" value="1"/>
</dbReference>
<dbReference type="SMART" id="SM00493">
    <property type="entry name" value="TOPRIM"/>
    <property type="match status" value="1"/>
</dbReference>
<dbReference type="SMART" id="SM00400">
    <property type="entry name" value="ZnF_CHCC"/>
    <property type="match status" value="1"/>
</dbReference>
<dbReference type="AlphaFoldDB" id="A0A381VBD1"/>
<evidence type="ECO:0000256" key="2">
    <source>
        <dbReference type="ARBA" id="ARBA00022515"/>
    </source>
</evidence>
<dbReference type="GO" id="GO:0003677">
    <property type="term" value="F:DNA binding"/>
    <property type="evidence" value="ECO:0007669"/>
    <property type="project" value="InterPro"/>
</dbReference>
<evidence type="ECO:0000256" key="3">
    <source>
        <dbReference type="ARBA" id="ARBA00022679"/>
    </source>
</evidence>
<dbReference type="InterPro" id="IPR006171">
    <property type="entry name" value="TOPRIM_dom"/>
</dbReference>
<dbReference type="GO" id="GO:0000428">
    <property type="term" value="C:DNA-directed RNA polymerase complex"/>
    <property type="evidence" value="ECO:0007669"/>
    <property type="project" value="UniProtKB-KW"/>
</dbReference>
<dbReference type="InterPro" id="IPR034151">
    <property type="entry name" value="TOPRIM_DnaG_bac"/>
</dbReference>
<evidence type="ECO:0000256" key="9">
    <source>
        <dbReference type="ARBA" id="ARBA00023163"/>
    </source>
</evidence>
<dbReference type="PANTHER" id="PTHR30313">
    <property type="entry name" value="DNA PRIMASE"/>
    <property type="match status" value="1"/>
</dbReference>
<keyword evidence="3" id="KW-0808">Transferase</keyword>
<dbReference type="PANTHER" id="PTHR30313:SF2">
    <property type="entry name" value="DNA PRIMASE"/>
    <property type="match status" value="1"/>
</dbReference>
<proteinExistence type="predicted"/>
<dbReference type="InterPro" id="IPR013264">
    <property type="entry name" value="DNAG_N"/>
</dbReference>
<keyword evidence="2" id="KW-0639">Primosome</keyword>
<dbReference type="GO" id="GO:0003899">
    <property type="term" value="F:DNA-directed RNA polymerase activity"/>
    <property type="evidence" value="ECO:0007669"/>
    <property type="project" value="InterPro"/>
</dbReference>
<dbReference type="CDD" id="cd03364">
    <property type="entry name" value="TOPRIM_DnaG_primases"/>
    <property type="match status" value="1"/>
</dbReference>
<accession>A0A381VBD1</accession>
<keyword evidence="9" id="KW-0804">Transcription</keyword>
<evidence type="ECO:0000256" key="4">
    <source>
        <dbReference type="ARBA" id="ARBA00022695"/>
    </source>
</evidence>
<name>A0A381VBD1_9ZZZZ</name>
<dbReference type="Gene3D" id="3.90.580.10">
    <property type="entry name" value="Zinc finger, CHC2-type domain"/>
    <property type="match status" value="1"/>
</dbReference>
<gene>
    <name evidence="11" type="ORF">METZ01_LOCUS90155</name>
</gene>
<evidence type="ECO:0000259" key="10">
    <source>
        <dbReference type="PROSITE" id="PS50880"/>
    </source>
</evidence>
<reference evidence="11" key="1">
    <citation type="submission" date="2018-05" db="EMBL/GenBank/DDBJ databases">
        <authorList>
            <person name="Lanie J.A."/>
            <person name="Ng W.-L."/>
            <person name="Kazmierczak K.M."/>
            <person name="Andrzejewski T.M."/>
            <person name="Davidsen T.M."/>
            <person name="Wayne K.J."/>
            <person name="Tettelin H."/>
            <person name="Glass J.I."/>
            <person name="Rusch D."/>
            <person name="Podicherti R."/>
            <person name="Tsui H.-C.T."/>
            <person name="Winkler M.E."/>
        </authorList>
    </citation>
    <scope>NUCLEOTIDE SEQUENCE</scope>
</reference>
<dbReference type="Pfam" id="PF08275">
    <property type="entry name" value="DNAG_N"/>
    <property type="match status" value="1"/>
</dbReference>
<sequence length="261" mass="29504">MPKGADFEISCLNSEHEDKNPSMRVDQITGIFHCFSCKFKGNLFYHFGERANQFQQRKELFKKKLIRKRSESVGVSFPQNSLPYIGNWRSIKPETYKKFEAFHHPGMDYVGRINFPIRDISGNIVAFQGRHTADGRPKYKFTPPGARLPFFPVVEFIKGSVIVVEGIFDMINLHDKGLTNAVCCFGTSNYNEAKLSLLRIQGAEHVDVLFDGDEAGQKAAESLVSMCEKVGLTAKNYNLKNTDPGALTQPLIDKIKERLYG</sequence>
<protein>
    <recommendedName>
        <fullName evidence="10">Toprim domain-containing protein</fullName>
    </recommendedName>
</protein>
<dbReference type="GO" id="GO:0008270">
    <property type="term" value="F:zinc ion binding"/>
    <property type="evidence" value="ECO:0007669"/>
    <property type="project" value="UniProtKB-KW"/>
</dbReference>
<dbReference type="GO" id="GO:1990077">
    <property type="term" value="C:primosome complex"/>
    <property type="evidence" value="ECO:0007669"/>
    <property type="project" value="UniProtKB-KW"/>
</dbReference>
<keyword evidence="7" id="KW-0863">Zinc-finger</keyword>
<evidence type="ECO:0000256" key="7">
    <source>
        <dbReference type="ARBA" id="ARBA00022771"/>
    </source>
</evidence>
<dbReference type="InterPro" id="IPR036977">
    <property type="entry name" value="DNA_primase_Znf_CHC2"/>
</dbReference>
<dbReference type="SUPFAM" id="SSF56731">
    <property type="entry name" value="DNA primase core"/>
    <property type="match status" value="1"/>
</dbReference>
<keyword evidence="4" id="KW-0548">Nucleotidyltransferase</keyword>
<organism evidence="11">
    <name type="scientific">marine metagenome</name>
    <dbReference type="NCBI Taxonomy" id="408172"/>
    <lineage>
        <taxon>unclassified sequences</taxon>
        <taxon>metagenomes</taxon>
        <taxon>ecological metagenomes</taxon>
    </lineage>
</organism>
<keyword evidence="1" id="KW-0240">DNA-directed RNA polymerase</keyword>
<evidence type="ECO:0000256" key="5">
    <source>
        <dbReference type="ARBA" id="ARBA00022705"/>
    </source>
</evidence>
<keyword evidence="6" id="KW-0479">Metal-binding</keyword>
<dbReference type="Pfam" id="PF13155">
    <property type="entry name" value="Toprim_2"/>
    <property type="match status" value="1"/>
</dbReference>
<dbReference type="Gene3D" id="3.40.1360.10">
    <property type="match status" value="1"/>
</dbReference>
<keyword evidence="8" id="KW-0862">Zinc</keyword>
<dbReference type="GO" id="GO:0006269">
    <property type="term" value="P:DNA replication, synthesis of primer"/>
    <property type="evidence" value="ECO:0007669"/>
    <property type="project" value="UniProtKB-KW"/>
</dbReference>
<dbReference type="InterPro" id="IPR002694">
    <property type="entry name" value="Znf_CHC2"/>
</dbReference>
<dbReference type="EMBL" id="UINC01008282">
    <property type="protein sequence ID" value="SVA37301.1"/>
    <property type="molecule type" value="Genomic_DNA"/>
</dbReference>
<keyword evidence="5" id="KW-0235">DNA replication</keyword>
<dbReference type="SUPFAM" id="SSF57783">
    <property type="entry name" value="Zinc beta-ribbon"/>
    <property type="match status" value="1"/>
</dbReference>
<evidence type="ECO:0000256" key="6">
    <source>
        <dbReference type="ARBA" id="ARBA00022723"/>
    </source>
</evidence>
<evidence type="ECO:0000256" key="1">
    <source>
        <dbReference type="ARBA" id="ARBA00022478"/>
    </source>
</evidence>
<dbReference type="InterPro" id="IPR050219">
    <property type="entry name" value="DnaG_primase"/>
</dbReference>
<dbReference type="GO" id="GO:0005737">
    <property type="term" value="C:cytoplasm"/>
    <property type="evidence" value="ECO:0007669"/>
    <property type="project" value="TreeGrafter"/>
</dbReference>